<dbReference type="InterPro" id="IPR002145">
    <property type="entry name" value="CopG"/>
</dbReference>
<name>A0A9D7E1G5_9PROT</name>
<dbReference type="GO" id="GO:0010045">
    <property type="term" value="P:response to nickel cation"/>
    <property type="evidence" value="ECO:0007669"/>
    <property type="project" value="InterPro"/>
</dbReference>
<dbReference type="InterPro" id="IPR013321">
    <property type="entry name" value="Arc_rbn_hlx_hlx"/>
</dbReference>
<evidence type="ECO:0000259" key="9">
    <source>
        <dbReference type="Pfam" id="PF08753"/>
    </source>
</evidence>
<evidence type="ECO:0000256" key="1">
    <source>
        <dbReference type="ARBA" id="ARBA00008478"/>
    </source>
</evidence>
<gene>
    <name evidence="10" type="primary">nikR</name>
    <name evidence="10" type="ORF">IPH26_02690</name>
</gene>
<keyword evidence="3 7" id="KW-0479">Metal-binding</keyword>
<dbReference type="AlphaFoldDB" id="A0A9D7E1G5"/>
<reference evidence="10" key="1">
    <citation type="submission" date="2020-10" db="EMBL/GenBank/DDBJ databases">
        <title>Connecting structure to function with the recovery of over 1000 high-quality activated sludge metagenome-assembled genomes encoding full-length rRNA genes using long-read sequencing.</title>
        <authorList>
            <person name="Singleton C.M."/>
            <person name="Petriglieri F."/>
            <person name="Kristensen J.M."/>
            <person name="Kirkegaard R.H."/>
            <person name="Michaelsen T.Y."/>
            <person name="Andersen M.H."/>
            <person name="Karst S.M."/>
            <person name="Dueholm M.S."/>
            <person name="Nielsen P.H."/>
            <person name="Albertsen M."/>
        </authorList>
    </citation>
    <scope>NUCLEOTIDE SEQUENCE</scope>
    <source>
        <strain evidence="10">Bjer_18-Q3-R1-45_BAT3C.347</strain>
    </source>
</reference>
<comment type="similarity">
    <text evidence="1 7">Belongs to the transcriptional regulatory CopG/NikR family.</text>
</comment>
<evidence type="ECO:0000256" key="2">
    <source>
        <dbReference type="ARBA" id="ARBA00022596"/>
    </source>
</evidence>
<dbReference type="PANTHER" id="PTHR34719:SF2">
    <property type="entry name" value="NICKEL-RESPONSIVE REGULATOR"/>
    <property type="match status" value="1"/>
</dbReference>
<evidence type="ECO:0000256" key="3">
    <source>
        <dbReference type="ARBA" id="ARBA00022723"/>
    </source>
</evidence>
<feature type="domain" description="Transcription factor NikR nickel binding C-terminal" evidence="9">
    <location>
        <begin position="54"/>
        <end position="129"/>
    </location>
</feature>
<evidence type="ECO:0000256" key="5">
    <source>
        <dbReference type="ARBA" id="ARBA00023125"/>
    </source>
</evidence>
<evidence type="ECO:0000313" key="11">
    <source>
        <dbReference type="Proteomes" id="UP000807785"/>
    </source>
</evidence>
<accession>A0A9D7E1G5</accession>
<evidence type="ECO:0000256" key="4">
    <source>
        <dbReference type="ARBA" id="ARBA00023015"/>
    </source>
</evidence>
<dbReference type="NCBIfam" id="NF002815">
    <property type="entry name" value="PRK02967.1"/>
    <property type="match status" value="1"/>
</dbReference>
<dbReference type="HAMAP" id="MF_00476">
    <property type="entry name" value="NikR"/>
    <property type="match status" value="1"/>
</dbReference>
<feature type="binding site" evidence="7">
    <location>
        <position position="77"/>
    </location>
    <ligand>
        <name>Ni(2+)</name>
        <dbReference type="ChEBI" id="CHEBI:49786"/>
    </ligand>
</feature>
<protein>
    <recommendedName>
        <fullName evidence="7">Putative nickel-responsive regulator</fullName>
    </recommendedName>
</protein>
<dbReference type="Gene3D" id="3.30.70.1150">
    <property type="entry name" value="ACT-like. Chain A, domain 2"/>
    <property type="match status" value="1"/>
</dbReference>
<dbReference type="SUPFAM" id="SSF47598">
    <property type="entry name" value="Ribbon-helix-helix"/>
    <property type="match status" value="1"/>
</dbReference>
<feature type="binding site" evidence="7">
    <location>
        <position position="90"/>
    </location>
    <ligand>
        <name>Ni(2+)</name>
        <dbReference type="ChEBI" id="CHEBI:49786"/>
    </ligand>
</feature>
<comment type="function">
    <text evidence="7">Transcriptional regulator.</text>
</comment>
<dbReference type="InterPro" id="IPR045865">
    <property type="entry name" value="ACT-like_dom_sf"/>
</dbReference>
<keyword evidence="4 7" id="KW-0805">Transcription regulation</keyword>
<keyword evidence="6 7" id="KW-0804">Transcription</keyword>
<dbReference type="GO" id="GO:0003677">
    <property type="term" value="F:DNA binding"/>
    <property type="evidence" value="ECO:0007669"/>
    <property type="project" value="UniProtKB-KW"/>
</dbReference>
<dbReference type="GO" id="GO:0016151">
    <property type="term" value="F:nickel cation binding"/>
    <property type="evidence" value="ECO:0007669"/>
    <property type="project" value="UniProtKB-UniRule"/>
</dbReference>
<keyword evidence="5 7" id="KW-0238">DNA-binding</keyword>
<evidence type="ECO:0000256" key="6">
    <source>
        <dbReference type="ARBA" id="ARBA00023163"/>
    </source>
</evidence>
<dbReference type="Gene3D" id="1.10.1220.10">
    <property type="entry name" value="Met repressor-like"/>
    <property type="match status" value="1"/>
</dbReference>
<feature type="domain" description="Ribbon-helix-helix protein CopG" evidence="8">
    <location>
        <begin position="2"/>
        <end position="42"/>
    </location>
</feature>
<dbReference type="InterPro" id="IPR050192">
    <property type="entry name" value="CopG/NikR_regulator"/>
</dbReference>
<dbReference type="Proteomes" id="UP000807785">
    <property type="component" value="Unassembled WGS sequence"/>
</dbReference>
<dbReference type="InterPro" id="IPR014864">
    <property type="entry name" value="TF_NikR_Ni-bd_C"/>
</dbReference>
<dbReference type="NCBIfam" id="NF003381">
    <property type="entry name" value="PRK04460.1"/>
    <property type="match status" value="1"/>
</dbReference>
<dbReference type="CDD" id="cd22231">
    <property type="entry name" value="RHH_NikR_HicB-like"/>
    <property type="match status" value="1"/>
</dbReference>
<evidence type="ECO:0000259" key="8">
    <source>
        <dbReference type="Pfam" id="PF01402"/>
    </source>
</evidence>
<dbReference type="SUPFAM" id="SSF55021">
    <property type="entry name" value="ACT-like"/>
    <property type="match status" value="1"/>
</dbReference>
<dbReference type="EMBL" id="JADJEV010000001">
    <property type="protein sequence ID" value="MBK6971907.1"/>
    <property type="molecule type" value="Genomic_DNA"/>
</dbReference>
<dbReference type="GO" id="GO:0003700">
    <property type="term" value="F:DNA-binding transcription factor activity"/>
    <property type="evidence" value="ECO:0007669"/>
    <property type="project" value="UniProtKB-UniRule"/>
</dbReference>
<organism evidence="10 11">
    <name type="scientific">Candidatus Methylophosphatis roskildensis</name>
    <dbReference type="NCBI Taxonomy" id="2899263"/>
    <lineage>
        <taxon>Bacteria</taxon>
        <taxon>Pseudomonadati</taxon>
        <taxon>Pseudomonadota</taxon>
        <taxon>Betaproteobacteria</taxon>
        <taxon>Nitrosomonadales</taxon>
        <taxon>Sterolibacteriaceae</taxon>
        <taxon>Candidatus Methylophosphatis</taxon>
    </lineage>
</organism>
<dbReference type="InterPro" id="IPR027271">
    <property type="entry name" value="Acetolactate_synth/TF_NikR_C"/>
</dbReference>
<sequence length="155" mass="17827">MERFTISLDEDLARDFDRLIAARGYSNRSEAVRDILRGQLERHRQETEQAPHCVANLSYIYNHHERELAERLTGLQHDHHDLCISTMHAHLDHENCIESVILRGPTADVRRFADVIAAERGVRHSSLNLVTVDLQAGAKYRHPSGRGHTHMKPRN</sequence>
<keyword evidence="2 7" id="KW-0533">Nickel</keyword>
<comment type="caution">
    <text evidence="10">The sequence shown here is derived from an EMBL/GenBank/DDBJ whole genome shotgun (WGS) entry which is preliminary data.</text>
</comment>
<proteinExistence type="inferred from homology"/>
<feature type="binding site" evidence="7">
    <location>
        <position position="88"/>
    </location>
    <ligand>
        <name>Ni(2+)</name>
        <dbReference type="ChEBI" id="CHEBI:49786"/>
    </ligand>
</feature>
<evidence type="ECO:0000313" key="10">
    <source>
        <dbReference type="EMBL" id="MBK6971907.1"/>
    </source>
</evidence>
<evidence type="ECO:0000256" key="7">
    <source>
        <dbReference type="HAMAP-Rule" id="MF_00476"/>
    </source>
</evidence>
<dbReference type="NCBIfam" id="NF002169">
    <property type="entry name" value="PRK01002.1"/>
    <property type="match status" value="1"/>
</dbReference>
<dbReference type="Pfam" id="PF08753">
    <property type="entry name" value="NikR_C"/>
    <property type="match status" value="1"/>
</dbReference>
<dbReference type="Pfam" id="PF01402">
    <property type="entry name" value="RHH_1"/>
    <property type="match status" value="1"/>
</dbReference>
<dbReference type="PANTHER" id="PTHR34719">
    <property type="entry name" value="NICKEL-RESPONSIVE REGULATOR"/>
    <property type="match status" value="1"/>
</dbReference>
<feature type="binding site" evidence="7">
    <location>
        <position position="96"/>
    </location>
    <ligand>
        <name>Ni(2+)</name>
        <dbReference type="ChEBI" id="CHEBI:49786"/>
    </ligand>
</feature>
<dbReference type="InterPro" id="IPR010985">
    <property type="entry name" value="Ribbon_hlx_hlx"/>
</dbReference>
<comment type="cofactor">
    <cofactor evidence="7">
        <name>Ni(2+)</name>
        <dbReference type="ChEBI" id="CHEBI:49786"/>
    </cofactor>
    <text evidence="7">Binds 1 nickel ion per subunit.</text>
</comment>
<dbReference type="InterPro" id="IPR022988">
    <property type="entry name" value="Ni_resp_reg_NikR"/>
</dbReference>